<dbReference type="Proteomes" id="UP000218231">
    <property type="component" value="Unassembled WGS sequence"/>
</dbReference>
<dbReference type="OrthoDB" id="9997229at2759"/>
<dbReference type="STRING" id="2018661.A0A2A2LAS7"/>
<evidence type="ECO:0000313" key="3">
    <source>
        <dbReference type="Proteomes" id="UP000218231"/>
    </source>
</evidence>
<dbReference type="EMBL" id="LIAE01006971">
    <property type="protein sequence ID" value="PAV83290.1"/>
    <property type="molecule type" value="Genomic_DNA"/>
</dbReference>
<dbReference type="InterPro" id="IPR040128">
    <property type="entry name" value="T25E4.2-like"/>
</dbReference>
<evidence type="ECO:0008006" key="4">
    <source>
        <dbReference type="Google" id="ProtNLM"/>
    </source>
</evidence>
<gene>
    <name evidence="2" type="ORF">WR25_11671</name>
</gene>
<dbReference type="AlphaFoldDB" id="A0A2A2LAS7"/>
<protein>
    <recommendedName>
        <fullName evidence="4">Ionotropic glutamate receptor L-glutamate and glycine-binding domain-containing protein</fullName>
    </recommendedName>
</protein>
<evidence type="ECO:0000313" key="2">
    <source>
        <dbReference type="EMBL" id="PAV83290.1"/>
    </source>
</evidence>
<accession>A0A2A2LAS7</accession>
<reference evidence="2 3" key="1">
    <citation type="journal article" date="2017" name="Curr. Biol.">
        <title>Genome architecture and evolution of a unichromosomal asexual nematode.</title>
        <authorList>
            <person name="Fradin H."/>
            <person name="Zegar C."/>
            <person name="Gutwein M."/>
            <person name="Lucas J."/>
            <person name="Kovtun M."/>
            <person name="Corcoran D."/>
            <person name="Baugh L.R."/>
            <person name="Kiontke K."/>
            <person name="Gunsalus K."/>
            <person name="Fitch D.H."/>
            <person name="Piano F."/>
        </authorList>
    </citation>
    <scope>NUCLEOTIDE SEQUENCE [LARGE SCALE GENOMIC DNA]</scope>
    <source>
        <strain evidence="2">PF1309</strain>
    </source>
</reference>
<keyword evidence="1" id="KW-1133">Transmembrane helix</keyword>
<feature type="transmembrane region" description="Helical" evidence="1">
    <location>
        <begin position="320"/>
        <end position="340"/>
    </location>
</feature>
<keyword evidence="3" id="KW-1185">Reference proteome</keyword>
<organism evidence="2 3">
    <name type="scientific">Diploscapter pachys</name>
    <dbReference type="NCBI Taxonomy" id="2018661"/>
    <lineage>
        <taxon>Eukaryota</taxon>
        <taxon>Metazoa</taxon>
        <taxon>Ecdysozoa</taxon>
        <taxon>Nematoda</taxon>
        <taxon>Chromadorea</taxon>
        <taxon>Rhabditida</taxon>
        <taxon>Rhabditina</taxon>
        <taxon>Rhabditomorpha</taxon>
        <taxon>Rhabditoidea</taxon>
        <taxon>Rhabditidae</taxon>
        <taxon>Diploscapter</taxon>
    </lineage>
</organism>
<dbReference type="Gene3D" id="3.40.190.10">
    <property type="entry name" value="Periplasmic binding protein-like II"/>
    <property type="match status" value="1"/>
</dbReference>
<dbReference type="PANTHER" id="PTHR22714:SF3">
    <property type="entry name" value="PBPE DOMAIN-CONTAINING PROTEIN"/>
    <property type="match status" value="1"/>
</dbReference>
<comment type="caution">
    <text evidence="2">The sequence shown here is derived from an EMBL/GenBank/DDBJ whole genome shotgun (WGS) entry which is preliminary data.</text>
</comment>
<name>A0A2A2LAS7_9BILA</name>
<evidence type="ECO:0000256" key="1">
    <source>
        <dbReference type="SAM" id="Phobius"/>
    </source>
</evidence>
<keyword evidence="1" id="KW-0472">Membrane</keyword>
<dbReference type="PANTHER" id="PTHR22714">
    <property type="entry name" value="PROTEIN CBG02446-RELATED"/>
    <property type="match status" value="1"/>
</dbReference>
<dbReference type="SUPFAM" id="SSF53850">
    <property type="entry name" value="Periplasmic binding protein-like II"/>
    <property type="match status" value="1"/>
</dbReference>
<keyword evidence="1" id="KW-0812">Transmembrane</keyword>
<sequence>MSWSPIGRPVRVGLFEHSPDAYSCFRMLPQKPCPKPGSEVEIVQIVMKMLDWEWEVVDTNEAFGVINDFGNPKEDGNYSGIMGLLADNKIDMSGLSLRITPDRMTRAHFTFPIRYFQQVYIIKRPPDNDFRNFIFASFTTEILSIVNEFETNSTTYSCNSISAPEPSPWLDTSDLLAARKTHLTYYYNMTLEGSSEKNVRRMNRILQYNPIIVHPKESDLMDEIKRGNVFYSTYDIEFLPYPGLTVIRDTTGIISYVAFGFSSNNKKLCHLFNEALLKILPGIPQITRAPGYAFVKAPEDTTIQVKKTRLSLNGHLEQLFYIYIIGVGICIVVFFTEIIVHRLVKLKNRQSYQMNVPLEIGTGKYDQYSEEDLRF</sequence>
<proteinExistence type="predicted"/>